<evidence type="ECO:0000256" key="1">
    <source>
        <dbReference type="ARBA" id="ARBA00038310"/>
    </source>
</evidence>
<dbReference type="InterPro" id="IPR052350">
    <property type="entry name" value="Metallo-dep_Lactonases"/>
</dbReference>
<comment type="caution">
    <text evidence="3">The sequence shown here is derived from an EMBL/GenBank/DDBJ whole genome shotgun (WGS) entry which is preliminary data.</text>
</comment>
<dbReference type="Pfam" id="PF04909">
    <property type="entry name" value="Amidohydro_2"/>
    <property type="match status" value="1"/>
</dbReference>
<dbReference type="EMBL" id="JBBMRA010000006">
    <property type="protein sequence ID" value="MEM5536511.1"/>
    <property type="molecule type" value="Genomic_DNA"/>
</dbReference>
<sequence>MLRVIDPHIHLIDLQQGRYDWLKEVHAPHWPDKAKIRRDFSEADLVLETSAALAGFVHIEAGFDNESPWRELAWLERHCQLPFKSVAFADLTSTDFPAQLARLTAFSSLVGIRYILDENAGAILANELVRQHLRLLSEQGLMFEAQLPLAVPSAADALNQVLLSLPRLKVVVNHCGSAAQLSEHWMNGIMRLAQHPECAIKCSGWEMFDTAWSLDEIKPMVSFLIGQFGLPRVMLASNFPVSEMACSYAEVWSRYLNEMDWSPREKEMLVYKNAKRIYQFS</sequence>
<dbReference type="InterPro" id="IPR006680">
    <property type="entry name" value="Amidohydro-rel"/>
</dbReference>
<evidence type="ECO:0000313" key="4">
    <source>
        <dbReference type="Proteomes" id="UP001449225"/>
    </source>
</evidence>
<accession>A0ABU9TS05</accession>
<dbReference type="Proteomes" id="UP001449225">
    <property type="component" value="Unassembled WGS sequence"/>
</dbReference>
<proteinExistence type="inferred from homology"/>
<dbReference type="SUPFAM" id="SSF51556">
    <property type="entry name" value="Metallo-dependent hydrolases"/>
    <property type="match status" value="1"/>
</dbReference>
<protein>
    <submittedName>
        <fullName evidence="3">Amidohydrolase family protein</fullName>
    </submittedName>
</protein>
<keyword evidence="4" id="KW-1185">Reference proteome</keyword>
<reference evidence="3 4" key="1">
    <citation type="submission" date="2024-03" db="EMBL/GenBank/DDBJ databases">
        <title>Community enrichment and isolation of bacterial strains for fucoidan degradation.</title>
        <authorList>
            <person name="Sichert A."/>
        </authorList>
    </citation>
    <scope>NUCLEOTIDE SEQUENCE [LARGE SCALE GENOMIC DNA]</scope>
    <source>
        <strain evidence="3 4">AS76</strain>
    </source>
</reference>
<dbReference type="PANTHER" id="PTHR43569:SF2">
    <property type="entry name" value="AMIDOHYDROLASE-RELATED DOMAIN-CONTAINING PROTEIN"/>
    <property type="match status" value="1"/>
</dbReference>
<dbReference type="RefSeq" id="WP_342854323.1">
    <property type="nucleotide sequence ID" value="NZ_JBBMRA010000006.1"/>
</dbReference>
<feature type="domain" description="Amidohydrolase-related" evidence="2">
    <location>
        <begin position="5"/>
        <end position="280"/>
    </location>
</feature>
<dbReference type="InterPro" id="IPR032466">
    <property type="entry name" value="Metal_Hydrolase"/>
</dbReference>
<dbReference type="PANTHER" id="PTHR43569">
    <property type="entry name" value="AMIDOHYDROLASE"/>
    <property type="match status" value="1"/>
</dbReference>
<organism evidence="3 4">
    <name type="scientific">Neptuniibacter pectenicola</name>
    <dbReference type="NCBI Taxonomy" id="1806669"/>
    <lineage>
        <taxon>Bacteria</taxon>
        <taxon>Pseudomonadati</taxon>
        <taxon>Pseudomonadota</taxon>
        <taxon>Gammaproteobacteria</taxon>
        <taxon>Oceanospirillales</taxon>
        <taxon>Oceanospirillaceae</taxon>
        <taxon>Neptuniibacter</taxon>
    </lineage>
</organism>
<comment type="similarity">
    <text evidence="1">Belongs to the metallo-dependent hydrolases superfamily.</text>
</comment>
<name>A0ABU9TS05_9GAMM</name>
<dbReference type="Gene3D" id="3.20.20.140">
    <property type="entry name" value="Metal-dependent hydrolases"/>
    <property type="match status" value="1"/>
</dbReference>
<evidence type="ECO:0000313" key="3">
    <source>
        <dbReference type="EMBL" id="MEM5536511.1"/>
    </source>
</evidence>
<gene>
    <name evidence="3" type="ORF">WNY58_08915</name>
</gene>
<evidence type="ECO:0000259" key="2">
    <source>
        <dbReference type="Pfam" id="PF04909"/>
    </source>
</evidence>